<dbReference type="Pfam" id="PF13481">
    <property type="entry name" value="AAA_25"/>
    <property type="match status" value="1"/>
</dbReference>
<dbReference type="EMBL" id="JAHLQN010000001">
    <property type="protein sequence ID" value="MBU5626502.1"/>
    <property type="molecule type" value="Genomic_DNA"/>
</dbReference>
<evidence type="ECO:0000259" key="1">
    <source>
        <dbReference type="PROSITE" id="PS51199"/>
    </source>
</evidence>
<sequence length="448" mass="49171">MTDRELAAAGEVLLFDPAFLNPRYDGTLWVCASPEDVYAQGINAVCFLPGRGPEDLKRCRPFLNQFDCLFVAVAEEKARKALAGELRSAALGKPVWVPPGQSFRGCASLAELKSRHGTEALESLPMDAVELPAYGLIDLSDVDVEEGGRRAVAVSGISTLDGAIGGFGEGELSVWTGRRGEGKSTLLSQLLLEAIDQGERVFAYSGELPKKLFKRWTLVQAAGSANLTALTDPVTGRTDYAVDAMKRRRIDEWWRGRYFLYDLEIASAHDEGSVLSMMDYANLRYGCKVFLVDNAMTMRFRQGSDSDYYRAQSAFVGRLSEFAKRHSCHVHLVAHPRKSEGKALAADDVGGSGDIVNRADNAFAIERLPEAAAEQSGYTARLSILKNRQFGARKTVGLTFLEDCRRFSGLDGVLGQKHYGWENGECVQQIVELPPDGNDPWETSHEST</sequence>
<name>A0ABS6F8K8_9FIRM</name>
<comment type="caution">
    <text evidence="2">The sequence shown here is derived from an EMBL/GenBank/DDBJ whole genome shotgun (WGS) entry which is preliminary data.</text>
</comment>
<evidence type="ECO:0000313" key="3">
    <source>
        <dbReference type="Proteomes" id="UP000787672"/>
    </source>
</evidence>
<proteinExistence type="predicted"/>
<protein>
    <submittedName>
        <fullName evidence="2">AAA family ATPase</fullName>
    </submittedName>
</protein>
<evidence type="ECO:0000313" key="2">
    <source>
        <dbReference type="EMBL" id="MBU5626502.1"/>
    </source>
</evidence>
<feature type="domain" description="SF4 helicase" evidence="1">
    <location>
        <begin position="146"/>
        <end position="414"/>
    </location>
</feature>
<gene>
    <name evidence="2" type="ORF">KQI82_06160</name>
</gene>
<dbReference type="PANTHER" id="PTHR12873">
    <property type="entry name" value="T7-LIKE MITOCHONDRIAL DNA HELICASE"/>
    <property type="match status" value="1"/>
</dbReference>
<dbReference type="RefSeq" id="WP_216631983.1">
    <property type="nucleotide sequence ID" value="NZ_JAHLQN010000001.1"/>
</dbReference>
<keyword evidence="3" id="KW-1185">Reference proteome</keyword>
<dbReference type="InterPro" id="IPR027032">
    <property type="entry name" value="Twinkle-like"/>
</dbReference>
<dbReference type="InterPro" id="IPR007694">
    <property type="entry name" value="DNA_helicase_DnaB-like_C"/>
</dbReference>
<dbReference type="PROSITE" id="PS51199">
    <property type="entry name" value="SF4_HELICASE"/>
    <property type="match status" value="1"/>
</dbReference>
<reference evidence="2 3" key="1">
    <citation type="submission" date="2021-06" db="EMBL/GenBank/DDBJ databases">
        <authorList>
            <person name="Sun Q."/>
            <person name="Li D."/>
        </authorList>
    </citation>
    <scope>NUCLEOTIDE SEQUENCE [LARGE SCALE GENOMIC DNA]</scope>
    <source>
        <strain evidence="2 3">MSJ-2</strain>
    </source>
</reference>
<organism evidence="2 3">
    <name type="scientific">Dysosmobacter acutus</name>
    <dbReference type="NCBI Taxonomy" id="2841504"/>
    <lineage>
        <taxon>Bacteria</taxon>
        <taxon>Bacillati</taxon>
        <taxon>Bacillota</taxon>
        <taxon>Clostridia</taxon>
        <taxon>Eubacteriales</taxon>
        <taxon>Oscillospiraceae</taxon>
        <taxon>Dysosmobacter</taxon>
    </lineage>
</organism>
<dbReference type="Proteomes" id="UP000787672">
    <property type="component" value="Unassembled WGS sequence"/>
</dbReference>
<dbReference type="PANTHER" id="PTHR12873:SF0">
    <property type="entry name" value="TWINKLE MTDNA HELICASE"/>
    <property type="match status" value="1"/>
</dbReference>
<accession>A0ABS6F8K8</accession>